<reference evidence="2" key="3">
    <citation type="journal article" date="2017" name="Nature">
        <title>Genome sequence of the progenitor of the wheat D genome Aegilops tauschii.</title>
        <authorList>
            <person name="Luo M.C."/>
            <person name="Gu Y.Q."/>
            <person name="Puiu D."/>
            <person name="Wang H."/>
            <person name="Twardziok S.O."/>
            <person name="Deal K.R."/>
            <person name="Huo N."/>
            <person name="Zhu T."/>
            <person name="Wang L."/>
            <person name="Wang Y."/>
            <person name="McGuire P.E."/>
            <person name="Liu S."/>
            <person name="Long H."/>
            <person name="Ramasamy R.K."/>
            <person name="Rodriguez J.C."/>
            <person name="Van S.L."/>
            <person name="Yuan L."/>
            <person name="Wang Z."/>
            <person name="Xia Z."/>
            <person name="Xiao L."/>
            <person name="Anderson O.D."/>
            <person name="Ouyang S."/>
            <person name="Liang Y."/>
            <person name="Zimin A.V."/>
            <person name="Pertea G."/>
            <person name="Qi P."/>
            <person name="Bennetzen J.L."/>
            <person name="Dai X."/>
            <person name="Dawson M.W."/>
            <person name="Muller H.G."/>
            <person name="Kugler K."/>
            <person name="Rivarola-Duarte L."/>
            <person name="Spannagl M."/>
            <person name="Mayer K.F.X."/>
            <person name="Lu F.H."/>
            <person name="Bevan M.W."/>
            <person name="Leroy P."/>
            <person name="Li P."/>
            <person name="You F.M."/>
            <person name="Sun Q."/>
            <person name="Liu Z."/>
            <person name="Lyons E."/>
            <person name="Wicker T."/>
            <person name="Salzberg S.L."/>
            <person name="Devos K.M."/>
            <person name="Dvorak J."/>
        </authorList>
    </citation>
    <scope>NUCLEOTIDE SEQUENCE [LARGE SCALE GENOMIC DNA]</scope>
    <source>
        <strain evidence="2">cv. AL8/78</strain>
    </source>
</reference>
<reference evidence="2" key="4">
    <citation type="submission" date="2019-03" db="UniProtKB">
        <authorList>
            <consortium name="EnsemblPlants"/>
        </authorList>
    </citation>
    <scope>IDENTIFICATION</scope>
</reference>
<feature type="region of interest" description="Disordered" evidence="1">
    <location>
        <begin position="53"/>
        <end position="94"/>
    </location>
</feature>
<name>A0A453HW42_AEGTS</name>
<dbReference type="Gramene" id="AET4Gv20317200.2">
    <property type="protein sequence ID" value="AET4Gv20317200.2"/>
    <property type="gene ID" value="AET4Gv20317200"/>
</dbReference>
<reference evidence="3" key="2">
    <citation type="journal article" date="2017" name="Nat. Plants">
        <title>The Aegilops tauschii genome reveals multiple impacts of transposons.</title>
        <authorList>
            <person name="Zhao G."/>
            <person name="Zou C."/>
            <person name="Li K."/>
            <person name="Wang K."/>
            <person name="Li T."/>
            <person name="Gao L."/>
            <person name="Zhang X."/>
            <person name="Wang H."/>
            <person name="Yang Z."/>
            <person name="Liu X."/>
            <person name="Jiang W."/>
            <person name="Mao L."/>
            <person name="Kong X."/>
            <person name="Jiao Y."/>
            <person name="Jia J."/>
        </authorList>
    </citation>
    <scope>NUCLEOTIDE SEQUENCE [LARGE SCALE GENOMIC DNA]</scope>
    <source>
        <strain evidence="3">cv. AL8/78</strain>
    </source>
</reference>
<reference evidence="3" key="1">
    <citation type="journal article" date="2014" name="Science">
        <title>Ancient hybridizations among the ancestral genomes of bread wheat.</title>
        <authorList>
            <consortium name="International Wheat Genome Sequencing Consortium,"/>
            <person name="Marcussen T."/>
            <person name="Sandve S.R."/>
            <person name="Heier L."/>
            <person name="Spannagl M."/>
            <person name="Pfeifer M."/>
            <person name="Jakobsen K.S."/>
            <person name="Wulff B.B."/>
            <person name="Steuernagel B."/>
            <person name="Mayer K.F."/>
            <person name="Olsen O.A."/>
        </authorList>
    </citation>
    <scope>NUCLEOTIDE SEQUENCE [LARGE SCALE GENOMIC DNA]</scope>
    <source>
        <strain evidence="3">cv. AL8/78</strain>
    </source>
</reference>
<evidence type="ECO:0000313" key="3">
    <source>
        <dbReference type="Proteomes" id="UP000015105"/>
    </source>
</evidence>
<evidence type="ECO:0000256" key="1">
    <source>
        <dbReference type="SAM" id="MobiDB-lite"/>
    </source>
</evidence>
<keyword evidence="3" id="KW-1185">Reference proteome</keyword>
<protein>
    <submittedName>
        <fullName evidence="2">Uncharacterized protein</fullName>
    </submittedName>
</protein>
<accession>A0A453HW42</accession>
<proteinExistence type="predicted"/>
<dbReference type="EnsemblPlants" id="AET4Gv20317200.2">
    <property type="protein sequence ID" value="AET4Gv20317200.2"/>
    <property type="gene ID" value="AET4Gv20317200"/>
</dbReference>
<sequence length="112" mass="12254">KADFFPGVLSSDLCVLPRKRNTRRSRSVHASPLPLQTRRSFFPFHFPPKHGRRIPKSLGFALPASPHPRPPLPNGGDDSLHAPPGNPSPSTRSLSSWIPLILASISDFVSCV</sequence>
<organism evidence="2 3">
    <name type="scientific">Aegilops tauschii subsp. strangulata</name>
    <name type="common">Goatgrass</name>
    <dbReference type="NCBI Taxonomy" id="200361"/>
    <lineage>
        <taxon>Eukaryota</taxon>
        <taxon>Viridiplantae</taxon>
        <taxon>Streptophyta</taxon>
        <taxon>Embryophyta</taxon>
        <taxon>Tracheophyta</taxon>
        <taxon>Spermatophyta</taxon>
        <taxon>Magnoliopsida</taxon>
        <taxon>Liliopsida</taxon>
        <taxon>Poales</taxon>
        <taxon>Poaceae</taxon>
        <taxon>BOP clade</taxon>
        <taxon>Pooideae</taxon>
        <taxon>Triticodae</taxon>
        <taxon>Triticeae</taxon>
        <taxon>Triticinae</taxon>
        <taxon>Aegilops</taxon>
    </lineage>
</organism>
<reference evidence="2" key="5">
    <citation type="journal article" date="2021" name="G3 (Bethesda)">
        <title>Aegilops tauschii genome assembly Aet v5.0 features greater sequence contiguity and improved annotation.</title>
        <authorList>
            <person name="Wang L."/>
            <person name="Zhu T."/>
            <person name="Rodriguez J.C."/>
            <person name="Deal K.R."/>
            <person name="Dubcovsky J."/>
            <person name="McGuire P.E."/>
            <person name="Lux T."/>
            <person name="Spannagl M."/>
            <person name="Mayer K.F.X."/>
            <person name="Baldrich P."/>
            <person name="Meyers B.C."/>
            <person name="Huo N."/>
            <person name="Gu Y.Q."/>
            <person name="Zhou H."/>
            <person name="Devos K.M."/>
            <person name="Bennetzen J.L."/>
            <person name="Unver T."/>
            <person name="Budak H."/>
            <person name="Gulick P.J."/>
            <person name="Galiba G."/>
            <person name="Kalapos B."/>
            <person name="Nelson D.R."/>
            <person name="Li P."/>
            <person name="You F.M."/>
            <person name="Luo M.C."/>
            <person name="Dvorak J."/>
        </authorList>
    </citation>
    <scope>NUCLEOTIDE SEQUENCE [LARGE SCALE GENOMIC DNA]</scope>
    <source>
        <strain evidence="2">cv. AL8/78</strain>
    </source>
</reference>
<evidence type="ECO:0000313" key="2">
    <source>
        <dbReference type="EnsemblPlants" id="AET4Gv20317200.2"/>
    </source>
</evidence>
<dbReference type="Proteomes" id="UP000015105">
    <property type="component" value="Chromosome 4D"/>
</dbReference>
<dbReference type="AlphaFoldDB" id="A0A453HW42"/>